<dbReference type="HAMAP" id="MF_00692">
    <property type="entry name" value="SelO"/>
    <property type="match status" value="1"/>
</dbReference>
<evidence type="ECO:0000256" key="6">
    <source>
        <dbReference type="ARBA" id="ARBA00022741"/>
    </source>
</evidence>
<reference evidence="11 12" key="1">
    <citation type="submission" date="2023-09" db="EMBL/GenBank/DDBJ databases">
        <authorList>
            <person name="Wang M."/>
        </authorList>
    </citation>
    <scope>NUCLEOTIDE SEQUENCE [LARGE SCALE GENOMIC DNA]</scope>
    <source>
        <strain evidence="11">GT-2023</strain>
        <tissue evidence="11">Liver</tissue>
    </source>
</reference>
<evidence type="ECO:0000256" key="1">
    <source>
        <dbReference type="ARBA" id="ARBA00001946"/>
    </source>
</evidence>
<evidence type="ECO:0000313" key="12">
    <source>
        <dbReference type="Proteomes" id="UP001558613"/>
    </source>
</evidence>
<feature type="region of interest" description="Disordered" evidence="10">
    <location>
        <begin position="611"/>
        <end position="637"/>
    </location>
</feature>
<feature type="compositionally biased region" description="Polar residues" evidence="10">
    <location>
        <begin position="611"/>
        <end position="620"/>
    </location>
</feature>
<dbReference type="InterPro" id="IPR003846">
    <property type="entry name" value="SelO"/>
</dbReference>
<comment type="similarity">
    <text evidence="2">Belongs to the SELO family.</text>
</comment>
<gene>
    <name evidence="11" type="ORF">QQF64_035011</name>
</gene>
<dbReference type="Proteomes" id="UP001558613">
    <property type="component" value="Unassembled WGS sequence"/>
</dbReference>
<feature type="compositionally biased region" description="Basic and acidic residues" evidence="10">
    <location>
        <begin position="622"/>
        <end position="634"/>
    </location>
</feature>
<keyword evidence="12" id="KW-1185">Reference proteome</keyword>
<evidence type="ECO:0000256" key="10">
    <source>
        <dbReference type="SAM" id="MobiDB-lite"/>
    </source>
</evidence>
<keyword evidence="5" id="KW-0479">Metal-binding</keyword>
<evidence type="ECO:0000256" key="9">
    <source>
        <dbReference type="ARBA" id="ARBA00031547"/>
    </source>
</evidence>
<dbReference type="EMBL" id="JAYMGO010000004">
    <property type="protein sequence ID" value="KAL1275388.1"/>
    <property type="molecule type" value="Genomic_DNA"/>
</dbReference>
<keyword evidence="6" id="KW-0547">Nucleotide-binding</keyword>
<accession>A0ABR3NEI6</accession>
<evidence type="ECO:0000256" key="8">
    <source>
        <dbReference type="ARBA" id="ARBA00022842"/>
    </source>
</evidence>
<evidence type="ECO:0000256" key="3">
    <source>
        <dbReference type="ARBA" id="ARBA00022679"/>
    </source>
</evidence>
<comment type="cofactor">
    <cofactor evidence="1">
        <name>Mg(2+)</name>
        <dbReference type="ChEBI" id="CHEBI:18420"/>
    </cofactor>
</comment>
<evidence type="ECO:0000256" key="7">
    <source>
        <dbReference type="ARBA" id="ARBA00022840"/>
    </source>
</evidence>
<dbReference type="NCBIfam" id="NF000658">
    <property type="entry name" value="PRK00029.1"/>
    <property type="match status" value="1"/>
</dbReference>
<sequence length="655" mass="73061">MAQSGTPLQRLKFNNVALKKLPLDSSLEPGSRTVTGACFSRVVPQPLLNPTFVALSETALALLGLNADDVLRDPHGTEYLSGSRVIPGSEPAAHCYCGHQFGHFAGQLGDGAVCYLGEVDAGVEQSSDPLSTSTCGRWEIQVKGAGLTPYSRQSDGRKVLRSSIREFLCSEAMFALGIPTTRAGSLVTSDLYVQRDVFYSGNPRPERCSVVLRIAPTFIRFGSFEIFHPVDDFTGRHGPSVGRPDIRAQLLDYVIETFYPEIERRHSDRQERNASFFREVTVRTAKLVAMWQSVGFCHGVLNTDNMSILGLTIDYGPFGFMDRFDPEFVCNASDKKGRYSFEAQPYVCRWNLARLAESLGAELHSAKAGAILDEFMTIYQDFYLCNMRRKLGLLIKREPEDVELVADLLKTMHITGADFTNTFRLLSAVSCLVGEQNSTDSVVELIVEQCASLEELKHTARKAKQENCELEMILSMAETNPGMFNMVANQPEVAKQLEKISRLKELLMINEAGLKIKQRDNWQRWVKQYRQRLARECDETSDSAAVEKERVRSMNCTNPAVVLRNYIAQNAIEAAESGNFTEVQQLLKVLENPYSVSTDLEHPVYSAGSWSDQADGNSIKGQEVKENTKRKATADTHQIPYNSKPPAWARTICVT</sequence>
<evidence type="ECO:0000256" key="2">
    <source>
        <dbReference type="ARBA" id="ARBA00009747"/>
    </source>
</evidence>
<dbReference type="PANTHER" id="PTHR12153:SF15">
    <property type="entry name" value="PROTEIN ADENYLYLTRANSFERASE SELO, MITOCHONDRIAL"/>
    <property type="match status" value="1"/>
</dbReference>
<keyword evidence="3" id="KW-0808">Transferase</keyword>
<comment type="caution">
    <text evidence="11">The sequence shown here is derived from an EMBL/GenBank/DDBJ whole genome shotgun (WGS) entry which is preliminary data.</text>
</comment>
<evidence type="ECO:0000256" key="4">
    <source>
        <dbReference type="ARBA" id="ARBA00022695"/>
    </source>
</evidence>
<keyword evidence="7" id="KW-0067">ATP-binding</keyword>
<protein>
    <recommendedName>
        <fullName evidence="9">Selenoprotein O</fullName>
    </recommendedName>
</protein>
<keyword evidence="4" id="KW-0548">Nucleotidyltransferase</keyword>
<dbReference type="PANTHER" id="PTHR12153">
    <property type="entry name" value="SELENOPROTEIN O"/>
    <property type="match status" value="1"/>
</dbReference>
<keyword evidence="8" id="KW-0460">Magnesium</keyword>
<dbReference type="Pfam" id="PF02696">
    <property type="entry name" value="SelO"/>
    <property type="match status" value="1"/>
</dbReference>
<evidence type="ECO:0000256" key="5">
    <source>
        <dbReference type="ARBA" id="ARBA00022723"/>
    </source>
</evidence>
<evidence type="ECO:0000313" key="11">
    <source>
        <dbReference type="EMBL" id="KAL1275388.1"/>
    </source>
</evidence>
<organism evidence="11 12">
    <name type="scientific">Cirrhinus molitorella</name>
    <name type="common">mud carp</name>
    <dbReference type="NCBI Taxonomy" id="172907"/>
    <lineage>
        <taxon>Eukaryota</taxon>
        <taxon>Metazoa</taxon>
        <taxon>Chordata</taxon>
        <taxon>Craniata</taxon>
        <taxon>Vertebrata</taxon>
        <taxon>Euteleostomi</taxon>
        <taxon>Actinopterygii</taxon>
        <taxon>Neopterygii</taxon>
        <taxon>Teleostei</taxon>
        <taxon>Ostariophysi</taxon>
        <taxon>Cypriniformes</taxon>
        <taxon>Cyprinidae</taxon>
        <taxon>Labeoninae</taxon>
        <taxon>Labeonini</taxon>
        <taxon>Cirrhinus</taxon>
    </lineage>
</organism>
<proteinExistence type="inferred from homology"/>
<name>A0ABR3NEI6_9TELE</name>